<dbReference type="EC" id="2.7.1.48" evidence="2"/>
<dbReference type="GO" id="GO:0005524">
    <property type="term" value="F:ATP binding"/>
    <property type="evidence" value="ECO:0007669"/>
    <property type="project" value="InterPro"/>
</dbReference>
<dbReference type="InterPro" id="IPR027417">
    <property type="entry name" value="P-loop_NTPase"/>
</dbReference>
<dbReference type="Gene3D" id="3.40.50.300">
    <property type="entry name" value="P-loop containing nucleotide triphosphate hydrolases"/>
    <property type="match status" value="1"/>
</dbReference>
<dbReference type="SMART" id="SM00382">
    <property type="entry name" value="AAA"/>
    <property type="match status" value="1"/>
</dbReference>
<gene>
    <name evidence="2" type="ORF">AR1Y2_1401</name>
</gene>
<dbReference type="PANTHER" id="PTHR10285">
    <property type="entry name" value="URIDINE KINASE"/>
    <property type="match status" value="1"/>
</dbReference>
<organism evidence="2 3">
    <name type="scientific">Anaerostipes rhamnosivorans</name>
    <dbReference type="NCBI Taxonomy" id="1229621"/>
    <lineage>
        <taxon>Bacteria</taxon>
        <taxon>Bacillati</taxon>
        <taxon>Bacillota</taxon>
        <taxon>Clostridia</taxon>
        <taxon>Lachnospirales</taxon>
        <taxon>Lachnospiraceae</taxon>
        <taxon>Anaerostipes</taxon>
    </lineage>
</organism>
<dbReference type="Pfam" id="PF00485">
    <property type="entry name" value="PRK"/>
    <property type="match status" value="1"/>
</dbReference>
<dbReference type="Proteomes" id="UP000298653">
    <property type="component" value="Chromosome"/>
</dbReference>
<dbReference type="InterPro" id="IPR018163">
    <property type="entry name" value="Thr/Ala-tRNA-synth_IIc_edit"/>
</dbReference>
<name>A0A4P8IDJ9_9FIRM</name>
<dbReference type="RefSeq" id="WP_137328341.1">
    <property type="nucleotide sequence ID" value="NZ_CP040058.1"/>
</dbReference>
<evidence type="ECO:0000313" key="2">
    <source>
        <dbReference type="EMBL" id="QCP34855.1"/>
    </source>
</evidence>
<reference evidence="2 3" key="1">
    <citation type="submission" date="2019-05" db="EMBL/GenBank/DDBJ databases">
        <title>Complete genome sequencing of Anaerostipes rhamnosivorans.</title>
        <authorList>
            <person name="Bui T.P.N."/>
            <person name="de Vos W.M."/>
        </authorList>
    </citation>
    <scope>NUCLEOTIDE SEQUENCE [LARGE SCALE GENOMIC DNA]</scope>
    <source>
        <strain evidence="2 3">1y2</strain>
    </source>
</reference>
<dbReference type="CDD" id="cd02028">
    <property type="entry name" value="UMPK_like"/>
    <property type="match status" value="1"/>
</dbReference>
<dbReference type="InterPro" id="IPR003593">
    <property type="entry name" value="AAA+_ATPase"/>
</dbReference>
<proteinExistence type="predicted"/>
<dbReference type="InterPro" id="IPR006083">
    <property type="entry name" value="PRK/URK"/>
</dbReference>
<evidence type="ECO:0000259" key="1">
    <source>
        <dbReference type="SMART" id="SM00382"/>
    </source>
</evidence>
<dbReference type="AlphaFoldDB" id="A0A4P8IDJ9"/>
<sequence length="551" mass="63299">MLHVTVEGARISIKEGTTLEDIAKRFQRPGTPVILLAYTGEKLRELYHTIDEDCEIRFVTNEEQSGYMTYKRTVNFVFLKACEEVLGEGCTNRITMNYSIGNSTFCEFSLDDLEVDDQLAKKIQAKMRELVNHDLKIEKISYNTFEARKRFAQQGMKEKVRLFRFRRVSRTNVYSLDGYENYFYGYMAPSTGYIKDFFVDAYQGGIVLQIPRRDHLYAVSRFTPQPKLFHVMQRSRSWSKLMRVDTVGKLNEEITNGDINNLILVQEALQEKLLADIATKIVDDGKKVVLIAGPSSSGKTTFSHRLAIQLQIDGLTPHPISLDDYFLDRELSPRDEEGNYNFETIASLDLELFNEDINCLLAGKGVQLPTYNFVSGKREYKGNYKKIGPDDVLVIEGIHGLNGMLSSEISEQDKYKIYVSALSQINIDEHNRIPSSDGRLLRRIVRDARHRGMDAKTTIGRWESVRRGEELNIFPYQEEADIMFNSAQIYELAVLKQYAEPLLFQISPGCPEYQESKRLLKFLDYFLSVKSEDIPKTSLLREFIGGSCFET</sequence>
<dbReference type="KEGG" id="arf:AR1Y2_1401"/>
<dbReference type="SUPFAM" id="SSF52540">
    <property type="entry name" value="P-loop containing nucleoside triphosphate hydrolases"/>
    <property type="match status" value="1"/>
</dbReference>
<accession>A0A4P8IDJ9</accession>
<dbReference type="Gene3D" id="3.30.980.10">
    <property type="entry name" value="Threonyl-trna Synthetase, Chain A, domain 2"/>
    <property type="match status" value="1"/>
</dbReference>
<dbReference type="GO" id="GO:0004849">
    <property type="term" value="F:uridine kinase activity"/>
    <property type="evidence" value="ECO:0007669"/>
    <property type="project" value="UniProtKB-EC"/>
</dbReference>
<dbReference type="EMBL" id="CP040058">
    <property type="protein sequence ID" value="QCP34855.1"/>
    <property type="molecule type" value="Genomic_DNA"/>
</dbReference>
<dbReference type="OrthoDB" id="9764644at2"/>
<dbReference type="SUPFAM" id="SSF55186">
    <property type="entry name" value="ThrRS/AlaRS common domain"/>
    <property type="match status" value="1"/>
</dbReference>
<evidence type="ECO:0000313" key="3">
    <source>
        <dbReference type="Proteomes" id="UP000298653"/>
    </source>
</evidence>
<keyword evidence="2" id="KW-0808">Transferase</keyword>
<keyword evidence="2" id="KW-0418">Kinase</keyword>
<protein>
    <submittedName>
        <fullName evidence="2">Uridine kinase</fullName>
        <ecNumber evidence="2">2.7.1.48</ecNumber>
    </submittedName>
</protein>
<feature type="domain" description="AAA+ ATPase" evidence="1">
    <location>
        <begin position="285"/>
        <end position="446"/>
    </location>
</feature>
<keyword evidence="3" id="KW-1185">Reference proteome</keyword>